<organism evidence="1 2">
    <name type="scientific">Zophobas morio</name>
    <dbReference type="NCBI Taxonomy" id="2755281"/>
    <lineage>
        <taxon>Eukaryota</taxon>
        <taxon>Metazoa</taxon>
        <taxon>Ecdysozoa</taxon>
        <taxon>Arthropoda</taxon>
        <taxon>Hexapoda</taxon>
        <taxon>Insecta</taxon>
        <taxon>Pterygota</taxon>
        <taxon>Neoptera</taxon>
        <taxon>Endopterygota</taxon>
        <taxon>Coleoptera</taxon>
        <taxon>Polyphaga</taxon>
        <taxon>Cucujiformia</taxon>
        <taxon>Tenebrionidae</taxon>
        <taxon>Zophobas</taxon>
    </lineage>
</organism>
<evidence type="ECO:0000313" key="1">
    <source>
        <dbReference type="EMBL" id="KAJ3651101.1"/>
    </source>
</evidence>
<keyword evidence="2" id="KW-1185">Reference proteome</keyword>
<proteinExistence type="predicted"/>
<dbReference type="AlphaFoldDB" id="A0AA38IB19"/>
<protein>
    <submittedName>
        <fullName evidence="1">Uncharacterized protein</fullName>
    </submittedName>
</protein>
<gene>
    <name evidence="1" type="ORF">Zmor_017160</name>
</gene>
<evidence type="ECO:0000313" key="2">
    <source>
        <dbReference type="Proteomes" id="UP001168821"/>
    </source>
</evidence>
<comment type="caution">
    <text evidence="1">The sequence shown here is derived from an EMBL/GenBank/DDBJ whole genome shotgun (WGS) entry which is preliminary data.</text>
</comment>
<dbReference type="Proteomes" id="UP001168821">
    <property type="component" value="Unassembled WGS sequence"/>
</dbReference>
<name>A0AA38IB19_9CUCU</name>
<accession>A0AA38IB19</accession>
<reference evidence="1" key="1">
    <citation type="journal article" date="2023" name="G3 (Bethesda)">
        <title>Whole genome assemblies of Zophobas morio and Tenebrio molitor.</title>
        <authorList>
            <person name="Kaur S."/>
            <person name="Stinson S.A."/>
            <person name="diCenzo G.C."/>
        </authorList>
    </citation>
    <scope>NUCLEOTIDE SEQUENCE</scope>
    <source>
        <strain evidence="1">QUZm001</strain>
    </source>
</reference>
<dbReference type="EMBL" id="JALNTZ010000005">
    <property type="protein sequence ID" value="KAJ3651101.1"/>
    <property type="molecule type" value="Genomic_DNA"/>
</dbReference>
<sequence>MNEENCEIPENIVKKAQKANENVLPGTSGSIYEKEYKIFLNWKIKKWLTSKNCQKNIHPVPYGNRLEDLKQLCLKQGKKKFHGTLSKKEGLSVKVRAEIDKEIKVYPKRSVGFKYMIVGSQDIVKFTTRRNKIVVTLTYRRKLKLRLKKHRSNYRQRQCVDLIDNVTNMLEELTPPSQSQGKHVVHIMS</sequence>